<dbReference type="PRINTS" id="PR00452">
    <property type="entry name" value="SH3DOMAIN"/>
</dbReference>
<evidence type="ECO:0000256" key="19">
    <source>
        <dbReference type="PIRSR" id="PIRSR000556-1"/>
    </source>
</evidence>
<dbReference type="SMART" id="SM00326">
    <property type="entry name" value="SH3"/>
    <property type="match status" value="1"/>
</dbReference>
<dbReference type="EMBL" id="VWPO01000180">
    <property type="protein sequence ID" value="NXY68676.1"/>
    <property type="molecule type" value="Genomic_DNA"/>
</dbReference>
<dbReference type="InterPro" id="IPR000719">
    <property type="entry name" value="Prot_kinase_dom"/>
</dbReference>
<feature type="region of interest" description="Disordered" evidence="24">
    <location>
        <begin position="743"/>
        <end position="793"/>
    </location>
</feature>
<dbReference type="GO" id="GO:0005524">
    <property type="term" value="F:ATP binding"/>
    <property type="evidence" value="ECO:0007669"/>
    <property type="project" value="UniProtKB-UniRule"/>
</dbReference>
<evidence type="ECO:0000256" key="3">
    <source>
        <dbReference type="ARBA" id="ARBA00012406"/>
    </source>
</evidence>
<dbReference type="InterPro" id="IPR001245">
    <property type="entry name" value="Ser-Thr/Tyr_kinase_cat_dom"/>
</dbReference>
<evidence type="ECO:0000256" key="24">
    <source>
        <dbReference type="SAM" id="MobiDB-lite"/>
    </source>
</evidence>
<dbReference type="AlphaFoldDB" id="A0A7L4LTH4"/>
<comment type="cofactor">
    <cofactor evidence="1">
        <name>Mg(2+)</name>
        <dbReference type="ChEBI" id="CHEBI:18420"/>
    </cofactor>
</comment>
<dbReference type="PANTHER" id="PTHR44329">
    <property type="entry name" value="SERINE/THREONINE-PROTEIN KINASE TNNI3K-RELATED"/>
    <property type="match status" value="1"/>
</dbReference>
<dbReference type="Pfam" id="PF14604">
    <property type="entry name" value="SH3_9"/>
    <property type="match status" value="1"/>
</dbReference>
<evidence type="ECO:0000259" key="25">
    <source>
        <dbReference type="PROSITE" id="PS50002"/>
    </source>
</evidence>
<evidence type="ECO:0000256" key="17">
    <source>
        <dbReference type="ARBA" id="ARBA00076612"/>
    </source>
</evidence>
<keyword evidence="23" id="KW-0175">Coiled coil</keyword>
<dbReference type="SUPFAM" id="SSF50044">
    <property type="entry name" value="SH3-domain"/>
    <property type="match status" value="1"/>
</dbReference>
<evidence type="ECO:0000256" key="1">
    <source>
        <dbReference type="ARBA" id="ARBA00001946"/>
    </source>
</evidence>
<feature type="coiled-coil region" evidence="23">
    <location>
        <begin position="416"/>
        <end position="443"/>
    </location>
</feature>
<evidence type="ECO:0000256" key="20">
    <source>
        <dbReference type="PIRSR" id="PIRSR000556-2"/>
    </source>
</evidence>
<dbReference type="EC" id="2.7.11.25" evidence="3"/>
<gene>
    <name evidence="27" type="primary">Map3k21</name>
    <name evidence="27" type="ORF">GLAPRA_R13697</name>
</gene>
<feature type="non-terminal residue" evidence="27">
    <location>
        <position position="1027"/>
    </location>
</feature>
<comment type="subunit">
    <text evidence="15">Homodimer. Interacts with TLR4.</text>
</comment>
<keyword evidence="11 20" id="KW-0067">ATP-binding</keyword>
<evidence type="ECO:0000259" key="26">
    <source>
        <dbReference type="PROSITE" id="PS50011"/>
    </source>
</evidence>
<keyword evidence="10 27" id="KW-0418">Kinase</keyword>
<evidence type="ECO:0000313" key="27">
    <source>
        <dbReference type="EMBL" id="NXY68676.1"/>
    </source>
</evidence>
<comment type="catalytic activity">
    <reaction evidence="12">
        <text>L-threonyl-[protein] + ATP = O-phospho-L-threonyl-[protein] + ADP + H(+)</text>
        <dbReference type="Rhea" id="RHEA:46608"/>
        <dbReference type="Rhea" id="RHEA-COMP:11060"/>
        <dbReference type="Rhea" id="RHEA-COMP:11605"/>
        <dbReference type="ChEBI" id="CHEBI:15378"/>
        <dbReference type="ChEBI" id="CHEBI:30013"/>
        <dbReference type="ChEBI" id="CHEBI:30616"/>
        <dbReference type="ChEBI" id="CHEBI:61977"/>
        <dbReference type="ChEBI" id="CHEBI:456216"/>
        <dbReference type="EC" id="2.7.11.25"/>
    </reaction>
</comment>
<evidence type="ECO:0000256" key="22">
    <source>
        <dbReference type="PROSITE-ProRule" id="PRU10141"/>
    </source>
</evidence>
<dbReference type="SMART" id="SM00220">
    <property type="entry name" value="S_TKc"/>
    <property type="match status" value="1"/>
</dbReference>
<dbReference type="GO" id="GO:0004706">
    <property type="term" value="F:JUN kinase kinase kinase activity"/>
    <property type="evidence" value="ECO:0007669"/>
    <property type="project" value="TreeGrafter"/>
</dbReference>
<evidence type="ECO:0000256" key="15">
    <source>
        <dbReference type="ARBA" id="ARBA00065138"/>
    </source>
</evidence>
<dbReference type="PIRSF" id="PIRSF000556">
    <property type="entry name" value="MAPKKK9_11"/>
    <property type="match status" value="1"/>
</dbReference>
<feature type="compositionally biased region" description="Gly residues" evidence="24">
    <location>
        <begin position="89"/>
        <end position="101"/>
    </location>
</feature>
<feature type="binding site" evidence="20 22">
    <location>
        <position position="144"/>
    </location>
    <ligand>
        <name>ATP</name>
        <dbReference type="ChEBI" id="CHEBI:30616"/>
    </ligand>
</feature>
<evidence type="ECO:0000256" key="14">
    <source>
        <dbReference type="ARBA" id="ARBA00053407"/>
    </source>
</evidence>
<evidence type="ECO:0000256" key="13">
    <source>
        <dbReference type="ARBA" id="ARBA00048329"/>
    </source>
</evidence>
<dbReference type="FunFam" id="3.30.200.20:FF:000085">
    <property type="entry name" value="Mitogen-activated protein kinase kinase kinase"/>
    <property type="match status" value="1"/>
</dbReference>
<dbReference type="SUPFAM" id="SSF56112">
    <property type="entry name" value="Protein kinase-like (PK-like)"/>
    <property type="match status" value="1"/>
</dbReference>
<keyword evidence="9 20" id="KW-0547">Nucleotide-binding</keyword>
<evidence type="ECO:0000256" key="4">
    <source>
        <dbReference type="ARBA" id="ARBA00022443"/>
    </source>
</evidence>
<dbReference type="Gene3D" id="1.10.510.10">
    <property type="entry name" value="Transferase(Phosphotransferase) domain 1"/>
    <property type="match status" value="1"/>
</dbReference>
<dbReference type="FunFam" id="1.10.510.10:FF:000076">
    <property type="entry name" value="Mitogen-activated protein kinase kinase kinase"/>
    <property type="match status" value="1"/>
</dbReference>
<evidence type="ECO:0000256" key="21">
    <source>
        <dbReference type="PROSITE-ProRule" id="PRU00192"/>
    </source>
</evidence>
<dbReference type="InterPro" id="IPR036028">
    <property type="entry name" value="SH3-like_dom_sf"/>
</dbReference>
<dbReference type="PANTHER" id="PTHR44329:SF30">
    <property type="entry name" value="MITOGEN-ACTIVATED PROTEIN KINASE KINASE KINASE 21"/>
    <property type="match status" value="1"/>
</dbReference>
<dbReference type="InterPro" id="IPR017441">
    <property type="entry name" value="Protein_kinase_ATP_BS"/>
</dbReference>
<feature type="compositionally biased region" description="Polar residues" evidence="24">
    <location>
        <begin position="689"/>
        <end position="711"/>
    </location>
</feature>
<name>A0A7L4LTH4_GLAPT</name>
<dbReference type="PROSITE" id="PS50011">
    <property type="entry name" value="PROTEIN_KINASE_DOM"/>
    <property type="match status" value="1"/>
</dbReference>
<evidence type="ECO:0000256" key="16">
    <source>
        <dbReference type="ARBA" id="ARBA00069019"/>
    </source>
</evidence>
<feature type="region of interest" description="Disordered" evidence="24">
    <location>
        <begin position="679"/>
        <end position="714"/>
    </location>
</feature>
<evidence type="ECO:0000256" key="10">
    <source>
        <dbReference type="ARBA" id="ARBA00022777"/>
    </source>
</evidence>
<dbReference type="Proteomes" id="UP000583049">
    <property type="component" value="Unassembled WGS sequence"/>
</dbReference>
<sequence length="1027" mass="113281">AEVAAMALPGAGAAAAAGGGGPCPLWTALYDYEASGEDELSLRRGDVVEVLSQDAAVSGDDGWWAGKIRHRLGIFPANYVTRQPRGGAAAAGGGGGGGSSGQGDPAGTLTEIDFQHLELQEIIGVGGFGKVYRATWRGREVAVKAARQDPDEDITATAESVRQEAKLFSMLRHPNIIALHGVCLREPNLCLVMEFARGGSLNRALAAAAAAPGAGAVRGGRRIPPHILVNWAVQIARGMLYLHDEAIVPILHRDLKSSNILLLEKMEHDDICNKTLKITDFGLAREWHRTTKMSAAGTYAWMAPEVIKSSMFSKGSDIWSYGVLLWELLTGEVPYRGIDGLAVAYGVAVNKLTLPIPSTCPEPFAKLMKECWEQDPHIRPSFALILEQLTAIEGAVMTEMPQESFHSMQDDWKLEIQQIFNELRTKEKELRSREEELTRAALQQKSQEELLKRREQQLAEREIDVLERELNIMIFQLNQEKPNVKKRKGKFKRSRLKLKDGHRISLPSDFQHKITVQASPNLDKRRSLNSNSSSPSSSPTIIPRLRAIQCKSSTISILTSDESNRTWGRSTAYHQEEFEDVKRSFKKRGCTWGPSSVQTKDRADCKDKIRPLSDGSNPWSTLLMKNQKGVPLASLFVDQGVCTDKKLLPEGLDSKRPKPIKLPNQAYINLPLWKDDQGENTVEHESFEEGTSASSTNSTPQMTPTNSLSRTPQKKKTDSVLYGCAVLLASVALGLDIRRLNKSQGPDELLPKDEKKKRDGIFQRASKFRRSASPTRLQSKKEETSIPSLNPASNTVNLLSMPSISTKCLLQSDSEDAFVSTVLGDCGPCSSTDDFSSETSESKREQRIQLANTVSARLKNQPFNHSLKQESQNVPNDPLTKLSVLGHRRTLSDGNNFQITANGFAATNDVSTFPVLSVTGTPHSPSVQQRSNHNGVSTEKQSAANIISRPRPSSLRNKIDAWQIIPRIIKPNSKDSEYLEGNVDPDVNFLPDTEERTNCHMPSLLDIDVEGQNRDCTVPLCRLKSKT</sequence>
<keyword evidence="7" id="KW-0808">Transferase</keyword>
<feature type="binding site" evidence="20">
    <location>
        <begin position="123"/>
        <end position="131"/>
    </location>
    <ligand>
        <name>ATP</name>
        <dbReference type="ChEBI" id="CHEBI:30616"/>
    </ligand>
</feature>
<keyword evidence="8" id="KW-0677">Repeat</keyword>
<dbReference type="CDD" id="cd14146">
    <property type="entry name" value="STKc_MLK4"/>
    <property type="match status" value="1"/>
</dbReference>
<evidence type="ECO:0000256" key="18">
    <source>
        <dbReference type="ARBA" id="ARBA00078274"/>
    </source>
</evidence>
<feature type="domain" description="SH3" evidence="25">
    <location>
        <begin position="21"/>
        <end position="85"/>
    </location>
</feature>
<feature type="region of interest" description="Disordered" evidence="24">
    <location>
        <begin position="86"/>
        <end position="107"/>
    </location>
</feature>
<dbReference type="InterPro" id="IPR008271">
    <property type="entry name" value="Ser/Thr_kinase_AS"/>
</dbReference>
<keyword evidence="28" id="KW-1185">Reference proteome</keyword>
<dbReference type="PRINTS" id="PR00109">
    <property type="entry name" value="TYRKINASE"/>
</dbReference>
<feature type="active site" description="Proton acceptor" evidence="19">
    <location>
        <position position="254"/>
    </location>
</feature>
<dbReference type="InterPro" id="IPR001452">
    <property type="entry name" value="SH3_domain"/>
</dbReference>
<evidence type="ECO:0000256" key="9">
    <source>
        <dbReference type="ARBA" id="ARBA00022741"/>
    </source>
</evidence>
<dbReference type="Gene3D" id="2.30.30.40">
    <property type="entry name" value="SH3 Domains"/>
    <property type="match status" value="1"/>
</dbReference>
<feature type="compositionally biased region" description="Basic and acidic residues" evidence="24">
    <location>
        <begin position="749"/>
        <end position="761"/>
    </location>
</feature>
<proteinExistence type="inferred from homology"/>
<feature type="domain" description="Protein kinase" evidence="26">
    <location>
        <begin position="117"/>
        <end position="392"/>
    </location>
</feature>
<comment type="function">
    <text evidence="14">Negative regulator of TLR4 signaling. Does not activate JNK1/MAPK8 pathway, p38/MAPK14, nor ERK2/MAPK1 pathways.</text>
</comment>
<organism evidence="27 28">
    <name type="scientific">Glareola pratincola</name>
    <name type="common">Collared pratincole</name>
    <name type="synonym">Hirundo pratincola</name>
    <dbReference type="NCBI Taxonomy" id="43316"/>
    <lineage>
        <taxon>Eukaryota</taxon>
        <taxon>Metazoa</taxon>
        <taxon>Chordata</taxon>
        <taxon>Craniata</taxon>
        <taxon>Vertebrata</taxon>
        <taxon>Euteleostomi</taxon>
        <taxon>Archelosauria</taxon>
        <taxon>Archosauria</taxon>
        <taxon>Dinosauria</taxon>
        <taxon>Saurischia</taxon>
        <taxon>Theropoda</taxon>
        <taxon>Coelurosauria</taxon>
        <taxon>Aves</taxon>
        <taxon>Neognathae</taxon>
        <taxon>Neoaves</taxon>
        <taxon>Charadriiformes</taxon>
        <taxon>Glareolidae</taxon>
        <taxon>Glareola</taxon>
    </lineage>
</organism>
<dbReference type="PROSITE" id="PS00107">
    <property type="entry name" value="PROTEIN_KINASE_ATP"/>
    <property type="match status" value="1"/>
</dbReference>
<protein>
    <recommendedName>
        <fullName evidence="16">Mitogen-activated protein kinase kinase kinase 21</fullName>
        <ecNumber evidence="3">2.7.11.25</ecNumber>
    </recommendedName>
    <alternativeName>
        <fullName evidence="18">Mitogen-activated protein kinase kinase kinase MLK4</fullName>
    </alternativeName>
    <alternativeName>
        <fullName evidence="17">Mixed lineage kinase 4</fullName>
    </alternativeName>
</protein>
<evidence type="ECO:0000256" key="11">
    <source>
        <dbReference type="ARBA" id="ARBA00022840"/>
    </source>
</evidence>
<feature type="region of interest" description="Disordered" evidence="24">
    <location>
        <begin position="921"/>
        <end position="944"/>
    </location>
</feature>
<evidence type="ECO:0000313" key="28">
    <source>
        <dbReference type="Proteomes" id="UP000583049"/>
    </source>
</evidence>
<evidence type="ECO:0000256" key="12">
    <source>
        <dbReference type="ARBA" id="ARBA00047559"/>
    </source>
</evidence>
<dbReference type="FunFam" id="2.30.30.40:FF:000169">
    <property type="entry name" value="Mitogen-activated protein kinase kinase kinase"/>
    <property type="match status" value="1"/>
</dbReference>
<comment type="caution">
    <text evidence="27">The sequence shown here is derived from an EMBL/GenBank/DDBJ whole genome shotgun (WGS) entry which is preliminary data.</text>
</comment>
<dbReference type="InterPro" id="IPR011009">
    <property type="entry name" value="Kinase-like_dom_sf"/>
</dbReference>
<evidence type="ECO:0000256" key="8">
    <source>
        <dbReference type="ARBA" id="ARBA00022737"/>
    </source>
</evidence>
<evidence type="ECO:0000256" key="6">
    <source>
        <dbReference type="ARBA" id="ARBA00022553"/>
    </source>
</evidence>
<feature type="compositionally biased region" description="Low complexity" evidence="24">
    <location>
        <begin position="528"/>
        <end position="539"/>
    </location>
</feature>
<comment type="catalytic activity">
    <reaction evidence="13">
        <text>L-seryl-[protein] + ATP = O-phospho-L-seryl-[protein] + ADP + H(+)</text>
        <dbReference type="Rhea" id="RHEA:17989"/>
        <dbReference type="Rhea" id="RHEA-COMP:9863"/>
        <dbReference type="Rhea" id="RHEA-COMP:11604"/>
        <dbReference type="ChEBI" id="CHEBI:15378"/>
        <dbReference type="ChEBI" id="CHEBI:29999"/>
        <dbReference type="ChEBI" id="CHEBI:30616"/>
        <dbReference type="ChEBI" id="CHEBI:83421"/>
        <dbReference type="ChEBI" id="CHEBI:456216"/>
        <dbReference type="EC" id="2.7.11.25"/>
    </reaction>
</comment>
<keyword evidence="6" id="KW-0597">Phosphoprotein</keyword>
<keyword evidence="5" id="KW-0723">Serine/threonine-protein kinase</keyword>
<dbReference type="InterPro" id="IPR016231">
    <property type="entry name" value="MLK1-4"/>
</dbReference>
<feature type="region of interest" description="Disordered" evidence="24">
    <location>
        <begin position="516"/>
        <end position="542"/>
    </location>
</feature>
<evidence type="ECO:0000256" key="23">
    <source>
        <dbReference type="SAM" id="Coils"/>
    </source>
</evidence>
<keyword evidence="4 21" id="KW-0728">SH3 domain</keyword>
<reference evidence="27 28" key="1">
    <citation type="submission" date="2019-09" db="EMBL/GenBank/DDBJ databases">
        <title>Bird 10,000 Genomes (B10K) Project - Family phase.</title>
        <authorList>
            <person name="Zhang G."/>
        </authorList>
    </citation>
    <scope>NUCLEOTIDE SEQUENCE [LARGE SCALE GENOMIC DNA]</scope>
    <source>
        <strain evidence="27">B10K-CU-031-08</strain>
        <tissue evidence="27">Muscle</tissue>
    </source>
</reference>
<dbReference type="CDD" id="cd12058">
    <property type="entry name" value="SH3_MLK4"/>
    <property type="match status" value="1"/>
</dbReference>
<evidence type="ECO:0000256" key="5">
    <source>
        <dbReference type="ARBA" id="ARBA00022527"/>
    </source>
</evidence>
<accession>A0A7L4LTH4</accession>
<evidence type="ECO:0000256" key="2">
    <source>
        <dbReference type="ARBA" id="ARBA00006529"/>
    </source>
</evidence>
<dbReference type="PROSITE" id="PS00108">
    <property type="entry name" value="PROTEIN_KINASE_ST"/>
    <property type="match status" value="1"/>
</dbReference>
<dbReference type="Pfam" id="PF07714">
    <property type="entry name" value="PK_Tyr_Ser-Thr"/>
    <property type="match status" value="1"/>
</dbReference>
<dbReference type="Gene3D" id="3.30.200.20">
    <property type="entry name" value="Phosphorylase Kinase, domain 1"/>
    <property type="match status" value="1"/>
</dbReference>
<dbReference type="InterPro" id="IPR051681">
    <property type="entry name" value="Ser/Thr_Kinases-Pseudokinases"/>
</dbReference>
<dbReference type="PROSITE" id="PS50002">
    <property type="entry name" value="SH3"/>
    <property type="match status" value="1"/>
</dbReference>
<comment type="similarity">
    <text evidence="2">Belongs to the protein kinase superfamily. STE Ser/Thr protein kinase family. MAP kinase kinase kinase subfamily.</text>
</comment>
<feature type="non-terminal residue" evidence="27">
    <location>
        <position position="1"/>
    </location>
</feature>
<evidence type="ECO:0000256" key="7">
    <source>
        <dbReference type="ARBA" id="ARBA00022679"/>
    </source>
</evidence>